<proteinExistence type="predicted"/>
<evidence type="ECO:0000313" key="1">
    <source>
        <dbReference type="EMBL" id="QKJ28357.1"/>
    </source>
</evidence>
<organism evidence="1 2">
    <name type="scientific">Mucilaginibacter mali</name>
    <dbReference type="NCBI Taxonomy" id="2740462"/>
    <lineage>
        <taxon>Bacteria</taxon>
        <taxon>Pseudomonadati</taxon>
        <taxon>Bacteroidota</taxon>
        <taxon>Sphingobacteriia</taxon>
        <taxon>Sphingobacteriales</taxon>
        <taxon>Sphingobacteriaceae</taxon>
        <taxon>Mucilaginibacter</taxon>
    </lineage>
</organism>
<dbReference type="KEGG" id="mmab:HQ865_00800"/>
<dbReference type="EMBL" id="CP054139">
    <property type="protein sequence ID" value="QKJ28357.1"/>
    <property type="molecule type" value="Genomic_DNA"/>
</dbReference>
<dbReference type="RefSeq" id="WP_173413059.1">
    <property type="nucleotide sequence ID" value="NZ_CP054139.1"/>
</dbReference>
<keyword evidence="2" id="KW-1185">Reference proteome</keyword>
<evidence type="ECO:0000313" key="2">
    <source>
        <dbReference type="Proteomes" id="UP000505355"/>
    </source>
</evidence>
<dbReference type="AlphaFoldDB" id="A0A7D4TV86"/>
<reference evidence="1 2" key="1">
    <citation type="submission" date="2020-05" db="EMBL/GenBank/DDBJ databases">
        <title>Mucilaginibacter mali sp. nov.</title>
        <authorList>
            <person name="Kim H.S."/>
            <person name="Lee K.C."/>
            <person name="Suh M.K."/>
            <person name="Kim J.-S."/>
            <person name="Han K.-I."/>
            <person name="Eom M.K."/>
            <person name="Shin Y.K."/>
            <person name="Lee J.-S."/>
        </authorList>
    </citation>
    <scope>NUCLEOTIDE SEQUENCE [LARGE SCALE GENOMIC DNA]</scope>
    <source>
        <strain evidence="1 2">G2-14</strain>
    </source>
</reference>
<name>A0A7D4TV86_9SPHI</name>
<sequence>MLNNPALIKITRDNGLLETVDIFPVYRKEGELYVATQAFRLYEGYPAEEVEDFEERSERYLEYVELEGEANPGFLGELHFQGTTVYEWKYTGQHLSEAEVLQVVDLLQDNQPVFLSGNDPDTALSFTYDRFHERKYVQLMADEDRFLVFINGGFSAEIERTETEWEITSGDIADNRLEREIMSRIKVIQPKRPKRE</sequence>
<dbReference type="Proteomes" id="UP000505355">
    <property type="component" value="Chromosome"/>
</dbReference>
<gene>
    <name evidence="1" type="ORF">HQ865_00800</name>
</gene>
<protein>
    <submittedName>
        <fullName evidence="1">Uncharacterized protein</fullName>
    </submittedName>
</protein>
<accession>A0A7D4TV86</accession>